<reference evidence="3" key="1">
    <citation type="submission" date="2017-09" db="EMBL/GenBank/DDBJ databases">
        <title>Complete Genome Sequence of ansamitocin-producing Bacterium Actinosynnema pretiosum X47.</title>
        <authorList>
            <person name="Cao G."/>
            <person name="Zong G."/>
            <person name="Zhong C."/>
            <person name="Fu J."/>
        </authorList>
    </citation>
    <scope>NUCLEOTIDE SEQUENCE [LARGE SCALE GENOMIC DNA]</scope>
    <source>
        <strain evidence="3">X47</strain>
    </source>
</reference>
<dbReference type="RefSeq" id="WP_096493545.1">
    <property type="nucleotide sequence ID" value="NZ_CP023445.1"/>
</dbReference>
<dbReference type="PANTHER" id="PTHR31964">
    <property type="entry name" value="ADENINE NUCLEOTIDE ALPHA HYDROLASES-LIKE SUPERFAMILY PROTEIN"/>
    <property type="match status" value="1"/>
</dbReference>
<dbReference type="AlphaFoldDB" id="A0A290Z627"/>
<sequence>MTEKPIVVGVDGTADGERALVWALDEAATRGCPLHVVSAWDYEPLADWTEQAETLARRRAETIVDNALRGAADRPQPPAVVRRAVRGPAAEVLESEAAGAAMLVVAAHTGRGLRRSAFGRALLGTTSAHCVRRAPAPVVVLPAR</sequence>
<evidence type="ECO:0000259" key="2">
    <source>
        <dbReference type="Pfam" id="PF00582"/>
    </source>
</evidence>
<dbReference type="SUPFAM" id="SSF52402">
    <property type="entry name" value="Adenine nucleotide alpha hydrolases-like"/>
    <property type="match status" value="1"/>
</dbReference>
<gene>
    <name evidence="3" type="ORF">CNX65_14890</name>
</gene>
<accession>A0A290Z627</accession>
<dbReference type="EMBL" id="CP023445">
    <property type="protein sequence ID" value="ATE54419.1"/>
    <property type="molecule type" value="Genomic_DNA"/>
</dbReference>
<dbReference type="KEGG" id="apre:CNX65_14890"/>
<keyword evidence="4" id="KW-1185">Reference proteome</keyword>
<dbReference type="InterPro" id="IPR006016">
    <property type="entry name" value="UspA"/>
</dbReference>
<comment type="similarity">
    <text evidence="1">Belongs to the universal stress protein A family.</text>
</comment>
<feature type="domain" description="UspA" evidence="2">
    <location>
        <begin position="4"/>
        <end position="142"/>
    </location>
</feature>
<proteinExistence type="inferred from homology"/>
<dbReference type="Pfam" id="PF00582">
    <property type="entry name" value="Usp"/>
    <property type="match status" value="1"/>
</dbReference>
<dbReference type="InterPro" id="IPR006015">
    <property type="entry name" value="Universal_stress_UspA"/>
</dbReference>
<dbReference type="PANTHER" id="PTHR31964:SF113">
    <property type="entry name" value="USPA DOMAIN-CONTAINING PROTEIN"/>
    <property type="match status" value="1"/>
</dbReference>
<dbReference type="Proteomes" id="UP000218505">
    <property type="component" value="Chromosome"/>
</dbReference>
<dbReference type="Gene3D" id="3.40.50.620">
    <property type="entry name" value="HUPs"/>
    <property type="match status" value="1"/>
</dbReference>
<protein>
    <submittedName>
        <fullName evidence="3">Universal stress protein UspA</fullName>
    </submittedName>
</protein>
<name>A0A290Z627_9PSEU</name>
<dbReference type="PRINTS" id="PR01438">
    <property type="entry name" value="UNVRSLSTRESS"/>
</dbReference>
<evidence type="ECO:0000313" key="4">
    <source>
        <dbReference type="Proteomes" id="UP000218505"/>
    </source>
</evidence>
<evidence type="ECO:0000256" key="1">
    <source>
        <dbReference type="ARBA" id="ARBA00008791"/>
    </source>
</evidence>
<organism evidence="3 4">
    <name type="scientific">Actinosynnema pretiosum</name>
    <dbReference type="NCBI Taxonomy" id="42197"/>
    <lineage>
        <taxon>Bacteria</taxon>
        <taxon>Bacillati</taxon>
        <taxon>Actinomycetota</taxon>
        <taxon>Actinomycetes</taxon>
        <taxon>Pseudonocardiales</taxon>
        <taxon>Pseudonocardiaceae</taxon>
        <taxon>Actinosynnema</taxon>
    </lineage>
</organism>
<evidence type="ECO:0000313" key="3">
    <source>
        <dbReference type="EMBL" id="ATE54419.1"/>
    </source>
</evidence>
<dbReference type="InterPro" id="IPR014729">
    <property type="entry name" value="Rossmann-like_a/b/a_fold"/>
</dbReference>